<dbReference type="Proteomes" id="UP001244297">
    <property type="component" value="Unassembled WGS sequence"/>
</dbReference>
<evidence type="ECO:0000313" key="3">
    <source>
        <dbReference type="EMBL" id="MDN3570046.1"/>
    </source>
</evidence>
<accession>A0ABT8AKL8</accession>
<proteinExistence type="predicted"/>
<dbReference type="RefSeq" id="WP_238290466.1">
    <property type="nucleotide sequence ID" value="NZ_BPQS01000023.1"/>
</dbReference>
<dbReference type="EMBL" id="JAUFPT010000013">
    <property type="protein sequence ID" value="MDN3570046.1"/>
    <property type="molecule type" value="Genomic_DNA"/>
</dbReference>
<feature type="region of interest" description="Disordered" evidence="1">
    <location>
        <begin position="21"/>
        <end position="41"/>
    </location>
</feature>
<name>A0ABT8AKL8_9HYPH</name>
<evidence type="ECO:0000313" key="4">
    <source>
        <dbReference type="Proteomes" id="UP001244297"/>
    </source>
</evidence>
<comment type="caution">
    <text evidence="3">The sequence shown here is derived from an EMBL/GenBank/DDBJ whole genome shotgun (WGS) entry which is preliminary data.</text>
</comment>
<protein>
    <submittedName>
        <fullName evidence="3">Uncharacterized protein</fullName>
    </submittedName>
</protein>
<keyword evidence="2" id="KW-0812">Transmembrane</keyword>
<feature type="transmembrane region" description="Helical" evidence="2">
    <location>
        <begin position="124"/>
        <end position="147"/>
    </location>
</feature>
<feature type="transmembrane region" description="Helical" evidence="2">
    <location>
        <begin position="98"/>
        <end position="118"/>
    </location>
</feature>
<gene>
    <name evidence="3" type="ORF">QWZ18_05320</name>
</gene>
<keyword evidence="4" id="KW-1185">Reference proteome</keyword>
<evidence type="ECO:0000256" key="2">
    <source>
        <dbReference type="SAM" id="Phobius"/>
    </source>
</evidence>
<feature type="compositionally biased region" description="Pro residues" evidence="1">
    <location>
        <begin position="26"/>
        <end position="41"/>
    </location>
</feature>
<reference evidence="4" key="1">
    <citation type="journal article" date="2019" name="Int. J. Syst. Evol. Microbiol.">
        <title>The Global Catalogue of Microorganisms (GCM) 10K type strain sequencing project: providing services to taxonomists for standard genome sequencing and annotation.</title>
        <authorList>
            <consortium name="The Broad Institute Genomics Platform"/>
            <consortium name="The Broad Institute Genome Sequencing Center for Infectious Disease"/>
            <person name="Wu L."/>
            <person name="Ma J."/>
        </authorList>
    </citation>
    <scope>NUCLEOTIDE SEQUENCE [LARGE SCALE GENOMIC DNA]</scope>
    <source>
        <strain evidence="4">CECT 7806</strain>
    </source>
</reference>
<keyword evidence="2" id="KW-0472">Membrane</keyword>
<sequence length="154" mass="16158">MIGLHGDAGYPPAIRIQGPGGRDFTIPPPQGATPRVAPAPPAAAASPFARLERAPTTPEILLGASALLMFGLVFLVVRHGVRVHLINRRATLDAADGASWVLFAALMLTASIVVGATVGRLWQAWAGLTAGFSLCVILFATALALFLRASERRR</sequence>
<evidence type="ECO:0000256" key="1">
    <source>
        <dbReference type="SAM" id="MobiDB-lite"/>
    </source>
</evidence>
<keyword evidence="2" id="KW-1133">Transmembrane helix</keyword>
<organism evidence="3 4">
    <name type="scientific">Methylobacterium longum</name>
    <dbReference type="NCBI Taxonomy" id="767694"/>
    <lineage>
        <taxon>Bacteria</taxon>
        <taxon>Pseudomonadati</taxon>
        <taxon>Pseudomonadota</taxon>
        <taxon>Alphaproteobacteria</taxon>
        <taxon>Hyphomicrobiales</taxon>
        <taxon>Methylobacteriaceae</taxon>
        <taxon>Methylobacterium</taxon>
    </lineage>
</organism>
<feature type="transmembrane region" description="Helical" evidence="2">
    <location>
        <begin position="60"/>
        <end position="77"/>
    </location>
</feature>